<protein>
    <submittedName>
        <fullName evidence="1">Uncharacterized protein</fullName>
    </submittedName>
</protein>
<evidence type="ECO:0000313" key="1">
    <source>
        <dbReference type="EMBL" id="EME88164.1"/>
    </source>
</evidence>
<gene>
    <name evidence="1" type="ORF">MYCFIDRAFT_169838</name>
</gene>
<dbReference type="EMBL" id="KB446555">
    <property type="protein sequence ID" value="EME88164.1"/>
    <property type="molecule type" value="Genomic_DNA"/>
</dbReference>
<dbReference type="VEuPathDB" id="FungiDB:MYCFIDRAFT_169838"/>
<proteinExistence type="predicted"/>
<dbReference type="GeneID" id="19332417"/>
<dbReference type="Proteomes" id="UP000016932">
    <property type="component" value="Unassembled WGS sequence"/>
</dbReference>
<accession>N1Q6P6</accession>
<dbReference type="RefSeq" id="XP_007921317.1">
    <property type="nucleotide sequence ID" value="XM_007923126.1"/>
</dbReference>
<sequence>MCRRVKDMFYVRRCSPIGPPYYFVWAEALAFGQGSGMSATRQDRPTDLHDTFIKTDLKTAKRAALLLLKPPADMIEGFGVLDWDEGRTPQFYQCQNLTQDPDEML</sequence>
<evidence type="ECO:0000313" key="2">
    <source>
        <dbReference type="Proteomes" id="UP000016932"/>
    </source>
</evidence>
<dbReference type="KEGG" id="pfj:MYCFIDRAFT_169838"/>
<reference evidence="1 2" key="1">
    <citation type="journal article" date="2012" name="PLoS Pathog.">
        <title>Diverse lifestyles and strategies of plant pathogenesis encoded in the genomes of eighteen Dothideomycetes fungi.</title>
        <authorList>
            <person name="Ohm R.A."/>
            <person name="Feau N."/>
            <person name="Henrissat B."/>
            <person name="Schoch C.L."/>
            <person name="Horwitz B.A."/>
            <person name="Barry K.W."/>
            <person name="Condon B.J."/>
            <person name="Copeland A.C."/>
            <person name="Dhillon B."/>
            <person name="Glaser F."/>
            <person name="Hesse C.N."/>
            <person name="Kosti I."/>
            <person name="LaButti K."/>
            <person name="Lindquist E.A."/>
            <person name="Lucas S."/>
            <person name="Salamov A.A."/>
            <person name="Bradshaw R.E."/>
            <person name="Ciuffetti L."/>
            <person name="Hamelin R.C."/>
            <person name="Kema G.H.J."/>
            <person name="Lawrence C."/>
            <person name="Scott J.A."/>
            <person name="Spatafora J.W."/>
            <person name="Turgeon B.G."/>
            <person name="de Wit P.J.G.M."/>
            <person name="Zhong S."/>
            <person name="Goodwin S.B."/>
            <person name="Grigoriev I.V."/>
        </authorList>
    </citation>
    <scope>NUCLEOTIDE SEQUENCE [LARGE SCALE GENOMIC DNA]</scope>
    <source>
        <strain evidence="1 2">CIRAD86</strain>
    </source>
</reference>
<organism evidence="1 2">
    <name type="scientific">Pseudocercospora fijiensis (strain CIRAD86)</name>
    <name type="common">Black leaf streak disease fungus</name>
    <name type="synonym">Mycosphaerella fijiensis</name>
    <dbReference type="NCBI Taxonomy" id="383855"/>
    <lineage>
        <taxon>Eukaryota</taxon>
        <taxon>Fungi</taxon>
        <taxon>Dikarya</taxon>
        <taxon>Ascomycota</taxon>
        <taxon>Pezizomycotina</taxon>
        <taxon>Dothideomycetes</taxon>
        <taxon>Dothideomycetidae</taxon>
        <taxon>Mycosphaerellales</taxon>
        <taxon>Mycosphaerellaceae</taxon>
        <taxon>Pseudocercospora</taxon>
    </lineage>
</organism>
<keyword evidence="2" id="KW-1185">Reference proteome</keyword>
<name>N1Q6P6_PSEFD</name>
<dbReference type="HOGENOM" id="CLU_2237766_0_0_1"/>
<dbReference type="AlphaFoldDB" id="N1Q6P6"/>